<evidence type="ECO:0000256" key="1">
    <source>
        <dbReference type="SAM" id="MobiDB-lite"/>
    </source>
</evidence>
<dbReference type="SUPFAM" id="SSF57903">
    <property type="entry name" value="FYVE/PHD zinc finger"/>
    <property type="match status" value="1"/>
</dbReference>
<evidence type="ECO:0008006" key="4">
    <source>
        <dbReference type="Google" id="ProtNLM"/>
    </source>
</evidence>
<dbReference type="EMBL" id="JAPWTJ010000178">
    <property type="protein sequence ID" value="KAJ8981529.1"/>
    <property type="molecule type" value="Genomic_DNA"/>
</dbReference>
<evidence type="ECO:0000313" key="3">
    <source>
        <dbReference type="Proteomes" id="UP001162164"/>
    </source>
</evidence>
<feature type="region of interest" description="Disordered" evidence="1">
    <location>
        <begin position="188"/>
        <end position="277"/>
    </location>
</feature>
<organism evidence="2 3">
    <name type="scientific">Molorchus minor</name>
    <dbReference type="NCBI Taxonomy" id="1323400"/>
    <lineage>
        <taxon>Eukaryota</taxon>
        <taxon>Metazoa</taxon>
        <taxon>Ecdysozoa</taxon>
        <taxon>Arthropoda</taxon>
        <taxon>Hexapoda</taxon>
        <taxon>Insecta</taxon>
        <taxon>Pterygota</taxon>
        <taxon>Neoptera</taxon>
        <taxon>Endopterygota</taxon>
        <taxon>Coleoptera</taxon>
        <taxon>Polyphaga</taxon>
        <taxon>Cucujiformia</taxon>
        <taxon>Chrysomeloidea</taxon>
        <taxon>Cerambycidae</taxon>
        <taxon>Lamiinae</taxon>
        <taxon>Monochamini</taxon>
        <taxon>Molorchus</taxon>
    </lineage>
</organism>
<feature type="compositionally biased region" description="Polar residues" evidence="1">
    <location>
        <begin position="190"/>
        <end position="247"/>
    </location>
</feature>
<dbReference type="InterPro" id="IPR011011">
    <property type="entry name" value="Znf_FYVE_PHD"/>
</dbReference>
<dbReference type="Gene3D" id="3.30.40.10">
    <property type="entry name" value="Zinc/RING finger domain, C3HC4 (zinc finger)"/>
    <property type="match status" value="1"/>
</dbReference>
<accession>A0ABQ9JTB2</accession>
<evidence type="ECO:0000313" key="2">
    <source>
        <dbReference type="EMBL" id="KAJ8981529.1"/>
    </source>
</evidence>
<dbReference type="Proteomes" id="UP001162164">
    <property type="component" value="Unassembled WGS sequence"/>
</dbReference>
<sequence>MASEDWLTAFLKRNSNISIGTPAVNFNKENVNKFYENLATVLVHKPNKVLATKGVKQVGQIISQERGTLVTMCLAVNAMGNSVPPMFIFPLKKYHDHFILGGPTGSIGTANGSGWMKEEDFLIFIKHFANFSKPSENNRVLLILDNHHNLIYIFLSSNTAEITILHWPRFPVIPPIGFSHVFSEDDFAPSSVTDRPQTPSLSDNTDTDSNASEIALTQSEPGTNSIEADVCQPSTSGQNTRCNSPTLQKKAAFSPEGLRPLPKTDFSPLRKPARRKGKTAILTDTPVKELLEARYLAKKTLEGAKRKVLTDKKKRKPKSEKIGKMVDQIKDWLQCENCKQWAHYSCANNDPMFVCKNCVSEYSDNSE</sequence>
<protein>
    <recommendedName>
        <fullName evidence="4">DDE-1 domain-containing protein</fullName>
    </recommendedName>
</protein>
<gene>
    <name evidence="2" type="ORF">NQ317_006690</name>
</gene>
<comment type="caution">
    <text evidence="2">The sequence shown here is derived from an EMBL/GenBank/DDBJ whole genome shotgun (WGS) entry which is preliminary data.</text>
</comment>
<reference evidence="2" key="1">
    <citation type="journal article" date="2023" name="Insect Mol. Biol.">
        <title>Genome sequencing provides insights into the evolution of gene families encoding plant cell wall-degrading enzymes in longhorned beetles.</title>
        <authorList>
            <person name="Shin N.R."/>
            <person name="Okamura Y."/>
            <person name="Kirsch R."/>
            <person name="Pauchet Y."/>
        </authorList>
    </citation>
    <scope>NUCLEOTIDE SEQUENCE</scope>
    <source>
        <strain evidence="2">MMC_N1</strain>
    </source>
</reference>
<dbReference type="InterPro" id="IPR013083">
    <property type="entry name" value="Znf_RING/FYVE/PHD"/>
</dbReference>
<keyword evidence="3" id="KW-1185">Reference proteome</keyword>
<proteinExistence type="predicted"/>
<name>A0ABQ9JTB2_9CUCU</name>